<comment type="caution">
    <text evidence="1">The sequence shown here is derived from an EMBL/GenBank/DDBJ whole genome shotgun (WGS) entry which is preliminary data.</text>
</comment>
<dbReference type="Pfam" id="PF03069">
    <property type="entry name" value="FmdA_AmdA"/>
    <property type="match status" value="1"/>
</dbReference>
<dbReference type="NCBIfam" id="NF045496">
    <property type="entry name" value="FormamaseFmdA"/>
    <property type="match status" value="1"/>
</dbReference>
<protein>
    <submittedName>
        <fullName evidence="1">Formamidase</fullName>
    </submittedName>
</protein>
<dbReference type="InterPro" id="IPR004304">
    <property type="entry name" value="FmdA_AmdA"/>
</dbReference>
<dbReference type="SUPFAM" id="SSF141130">
    <property type="entry name" value="Acetamidase/Formamidase-like"/>
    <property type="match status" value="1"/>
</dbReference>
<dbReference type="PANTHER" id="PTHR31891:SF1">
    <property type="entry name" value="FORMAMIDASE C869.04-RELATED"/>
    <property type="match status" value="1"/>
</dbReference>
<reference evidence="1" key="1">
    <citation type="submission" date="2014-04" db="EMBL/GenBank/DDBJ databases">
        <title>In planta biocontrol of soil-borne Fusarium wilt of banana through a plant endophytic bacterium, Burkholderia cenocepacia 869T2.</title>
        <authorList>
            <person name="Ho Y.-N."/>
            <person name="Chiang H.-M."/>
            <person name="Chao C.-P."/>
            <person name="Su C.-C."/>
            <person name="Hsu H.-F."/>
            <person name="Guo C.-T."/>
            <person name="Hsieh J.-L."/>
            <person name="Huang C.-C."/>
        </authorList>
    </citation>
    <scope>NUCLEOTIDE SEQUENCE [LARGE SCALE GENOMIC DNA]</scope>
    <source>
        <strain evidence="1">869T2</strain>
    </source>
</reference>
<sequence length="412" mass="44628">MPETLIKVDLNQSAYENEQVHNRWHPDIPMACWVKPGDDFILETYDWTGGFIKNDDSADDVRDIDLSIVHFLSGPVGVHGAEPGDLLVVDLLDIGAKADSQWGFNGFFSKTNGGGFLTDHFPSAQKSIWDFQGVYTRSRHIPGVNFAGLIHPGLIGCLPDPKLLETWNARETGLIATAPDRVPPLANPPFAATAHMGKLAGEARDKAAAQGARTVPPREHGGNCDIKDLSRGSKVFFPVYVDGAGLSVGDLHFSQGDGEITFCGAIEMAGWVHMRVNLIKGGMAKYGIRNPVFQPSPITPTYNDYLIFEGISVDEQGGQHYLDVTTAYRQACLNAIEYLKKFGYSGAQAYSLLGCAPVQGHISGVVDIPNACATLWLPTQIFDFDIRPNADGPIRHIQGGVDLPCSPDLAKA</sequence>
<dbReference type="AlphaFoldDB" id="A0A071MFG5"/>
<evidence type="ECO:0000313" key="1">
    <source>
        <dbReference type="EMBL" id="KEA55236.1"/>
    </source>
</evidence>
<organism evidence="1">
    <name type="scientific">Burkholderia cenocepacia</name>
    <dbReference type="NCBI Taxonomy" id="95486"/>
    <lineage>
        <taxon>Bacteria</taxon>
        <taxon>Pseudomonadati</taxon>
        <taxon>Pseudomonadota</taxon>
        <taxon>Betaproteobacteria</taxon>
        <taxon>Burkholderiales</taxon>
        <taxon>Burkholderiaceae</taxon>
        <taxon>Burkholderia</taxon>
        <taxon>Burkholderia cepacia complex</taxon>
    </lineage>
</organism>
<gene>
    <name evidence="1" type="ORF">DT99_31930</name>
</gene>
<dbReference type="EMBL" id="JJOA01000056">
    <property type="protein sequence ID" value="KEA55236.1"/>
    <property type="molecule type" value="Genomic_DNA"/>
</dbReference>
<dbReference type="InterPro" id="IPR054833">
    <property type="entry name" value="FormamaseFmdA"/>
</dbReference>
<name>A0A071MFG5_9BURK</name>
<dbReference type="GO" id="GO:0016811">
    <property type="term" value="F:hydrolase activity, acting on carbon-nitrogen (but not peptide) bonds, in linear amides"/>
    <property type="evidence" value="ECO:0007669"/>
    <property type="project" value="InterPro"/>
</dbReference>
<dbReference type="OrthoDB" id="9785236at2"/>
<dbReference type="Gene3D" id="2.60.120.580">
    <property type="entry name" value="Acetamidase/Formamidase-like domains"/>
    <property type="match status" value="1"/>
</dbReference>
<dbReference type="PANTHER" id="PTHR31891">
    <property type="entry name" value="FORMAMIDASE C869.04-RELATED"/>
    <property type="match status" value="1"/>
</dbReference>
<accession>A0A071MFG5</accession>
<proteinExistence type="predicted"/>